<feature type="compositionally biased region" description="Polar residues" evidence="3">
    <location>
        <begin position="866"/>
        <end position="884"/>
    </location>
</feature>
<proteinExistence type="predicted"/>
<evidence type="ECO:0000256" key="3">
    <source>
        <dbReference type="SAM" id="MobiDB-lite"/>
    </source>
</evidence>
<feature type="transmembrane region" description="Helical" evidence="4">
    <location>
        <begin position="106"/>
        <end position="131"/>
    </location>
</feature>
<reference evidence="7" key="1">
    <citation type="submission" date="2020-06" db="EMBL/GenBank/DDBJ databases">
        <authorList>
            <consortium name="Plant Systems Biology data submission"/>
        </authorList>
    </citation>
    <scope>NUCLEOTIDE SEQUENCE</scope>
    <source>
        <strain evidence="7">D6</strain>
    </source>
</reference>
<dbReference type="GO" id="GO:0000155">
    <property type="term" value="F:phosphorelay sensor kinase activity"/>
    <property type="evidence" value="ECO:0007669"/>
    <property type="project" value="InterPro"/>
</dbReference>
<keyword evidence="7" id="KW-0808">Transferase</keyword>
<keyword evidence="4" id="KW-0472">Membrane</keyword>
<feature type="modified residue" description="4-aspartylphosphate" evidence="2">
    <location>
        <position position="1028"/>
    </location>
</feature>
<dbReference type="Gene3D" id="3.30.565.10">
    <property type="entry name" value="Histidine kinase-like ATPase, C-terminal domain"/>
    <property type="match status" value="1"/>
</dbReference>
<name>A0A9N8EYZ3_9STRA</name>
<feature type="domain" description="Response regulatory" evidence="6">
    <location>
        <begin position="1163"/>
        <end position="1290"/>
    </location>
</feature>
<sequence>MANTTKSTGGTTESTASLSAYHAALLLNLEASRAGRSPASAGGSAASSTTTSQGSGSQSPTSTRTTTTSARGASWSFARCSGKAGEAQSTGTSSGSSKSCTSNAVWFIRSVFWCSLLWIAILLGSLSVVMIGNNEQALAERQWETVSSRYLAAIEQSLRCHEGAAKSLANMAAQQQSRTADWPHVVLPGFEDLAQQFGEGHCGGGAKFSFAPMLQANSTQLLLDLQTSFESFAYQNLGGGGYQDQAAPLGIWKLQDGTGSAKVLDEGNDNEPLFPLLQTNTRPSDNDLFLWNLRSDPVLAEALDELMECTEARKQSHNVTSNDMSLSTRSCEIEVSSISQQDRRSYLLVPVYPQDDPSHLAGVILAESRWDGVLANVMEDGLSTGITMSLQAKNKSNDRERPQEAFWYSVNRSGSVVFRGQPAHPGHLSTDPKFHSRQRSIELRVASSETAPAPASSSYVLTLYPNREFCDTYKTKNPQVSSIGAVLIVVAMSILFWLYDYFVRKEFNSKQQLLEAKRYFMRFVSHEVRTPLNAVCLGLALLKEELDDANAAQEPPCNKFSSSTSTSLSSSISSSSSTPDVESFSGLVNDICDSAESAVQVLNDLLQYDKIQMGKFTMENTVISIVDLVQDISKEFRLSARKKNIAVTLDTSPMTMMRETTSPDSKRRCDEEMGPFHSPQDFKVVGDKIRITQILRNLVSNAVKFVPEQGHITLRLSWVPNSNTTSRSPRGNKGCDASWHERYATLLQHRGDHAEPRNKYDSYTLKSGQEVSYERQGMLHLDVIDTGAGMTPSQLKKLFQDGAQFNVNELQAGQGSGLGLFLSKSMAQQHGGELSAASQGLGKGTTFTFTLPLYFIESESSRDTISKSIPSSGSTLWKGASTTDRCSESDEGLDSRPTIRMNGRLTPEPHNEHAKIPTSTLSTDPVVDQSHQNCSTLPSCQPTPAKTLPVLPGAVPNAAKLAPQPQLRILVVDDVPSNRKLLARMARNRKHNVDEAYDGQHAVEKVMESLAADQEKGAANPYQVILMDFEMPRLNGPDATRRIREMEGCQDMFIVGVTGNVLAEDVARFLDSGADHVLPKPVKFPALEALWKDKFPTSGAAGKLHNKHAKIPTSTLSTDPVVDQSHQNCSTLPSCQPTPTKTLPVLPAAVPNAAKLSPQPQLRILVVDDVPSNRKLLARMARNRKHNVDEAYDGQHAVEKVMESLAADQEKGAANPYQVILMDFEMPRLNGPDATRRIREMEGCQDMFIVGVTGNVLAEDVARFLDSGADHVLPKPVKFPALEALWKDKFRAAGAAGKHPNS</sequence>
<feature type="region of interest" description="Disordered" evidence="3">
    <location>
        <begin position="35"/>
        <end position="71"/>
    </location>
</feature>
<keyword evidence="4" id="KW-0812">Transmembrane</keyword>
<keyword evidence="1 2" id="KW-0597">Phosphoprotein</keyword>
<keyword evidence="7" id="KW-0418">Kinase</keyword>
<dbReference type="Pfam" id="PF02518">
    <property type="entry name" value="HATPase_c"/>
    <property type="match status" value="1"/>
</dbReference>
<feature type="domain" description="Histidine kinase" evidence="5">
    <location>
        <begin position="523"/>
        <end position="855"/>
    </location>
</feature>
<dbReference type="InterPro" id="IPR003661">
    <property type="entry name" value="HisK_dim/P_dom"/>
</dbReference>
<dbReference type="PROSITE" id="PS50110">
    <property type="entry name" value="RESPONSE_REGULATORY"/>
    <property type="match status" value="2"/>
</dbReference>
<dbReference type="CDD" id="cd00082">
    <property type="entry name" value="HisKA"/>
    <property type="match status" value="1"/>
</dbReference>
<dbReference type="InterPro" id="IPR003594">
    <property type="entry name" value="HATPase_dom"/>
</dbReference>
<dbReference type="Proteomes" id="UP001153069">
    <property type="component" value="Unassembled WGS sequence"/>
</dbReference>
<evidence type="ECO:0000256" key="1">
    <source>
        <dbReference type="ARBA" id="ARBA00022553"/>
    </source>
</evidence>
<feature type="modified residue" description="4-aspartylphosphate" evidence="2">
    <location>
        <position position="1223"/>
    </location>
</feature>
<feature type="domain" description="Response regulatory" evidence="6">
    <location>
        <begin position="968"/>
        <end position="1095"/>
    </location>
</feature>
<dbReference type="SMART" id="SM00387">
    <property type="entry name" value="HATPase_c"/>
    <property type="match status" value="1"/>
</dbReference>
<dbReference type="PROSITE" id="PS50109">
    <property type="entry name" value="HIS_KIN"/>
    <property type="match status" value="1"/>
</dbReference>
<dbReference type="OrthoDB" id="60033at2759"/>
<keyword evidence="4" id="KW-1133">Transmembrane helix</keyword>
<accession>A0A9N8EYZ3</accession>
<dbReference type="EMBL" id="CAICTM010002186">
    <property type="protein sequence ID" value="CAB9528274.1"/>
    <property type="molecule type" value="Genomic_DNA"/>
</dbReference>
<dbReference type="CDD" id="cd17546">
    <property type="entry name" value="REC_hyHK_CKI1_RcsC-like"/>
    <property type="match status" value="2"/>
</dbReference>
<dbReference type="InterPro" id="IPR036097">
    <property type="entry name" value="HisK_dim/P_sf"/>
</dbReference>
<dbReference type="PANTHER" id="PTHR43719:SF28">
    <property type="entry name" value="PEROXIDE STRESS-ACTIVATED HISTIDINE KINASE MAK1-RELATED"/>
    <property type="match status" value="1"/>
</dbReference>
<organism evidence="7 8">
    <name type="scientific">Seminavis robusta</name>
    <dbReference type="NCBI Taxonomy" id="568900"/>
    <lineage>
        <taxon>Eukaryota</taxon>
        <taxon>Sar</taxon>
        <taxon>Stramenopiles</taxon>
        <taxon>Ochrophyta</taxon>
        <taxon>Bacillariophyta</taxon>
        <taxon>Bacillariophyceae</taxon>
        <taxon>Bacillariophycidae</taxon>
        <taxon>Naviculales</taxon>
        <taxon>Naviculaceae</taxon>
        <taxon>Seminavis</taxon>
    </lineage>
</organism>
<dbReference type="InterPro" id="IPR005467">
    <property type="entry name" value="His_kinase_dom"/>
</dbReference>
<dbReference type="PRINTS" id="PR00344">
    <property type="entry name" value="BCTRLSENSOR"/>
</dbReference>
<dbReference type="InterPro" id="IPR001789">
    <property type="entry name" value="Sig_transdc_resp-reg_receiver"/>
</dbReference>
<dbReference type="Pfam" id="PF00072">
    <property type="entry name" value="Response_reg"/>
    <property type="match status" value="2"/>
</dbReference>
<evidence type="ECO:0000256" key="4">
    <source>
        <dbReference type="SAM" id="Phobius"/>
    </source>
</evidence>
<gene>
    <name evidence="7" type="ORF">SEMRO_2188_G318220.1</name>
</gene>
<feature type="compositionally biased region" description="Low complexity" evidence="3">
    <location>
        <begin position="561"/>
        <end position="578"/>
    </location>
</feature>
<dbReference type="Gene3D" id="1.10.287.130">
    <property type="match status" value="1"/>
</dbReference>
<feature type="region of interest" description="Disordered" evidence="3">
    <location>
        <begin position="864"/>
        <end position="935"/>
    </location>
</feature>
<dbReference type="SUPFAM" id="SSF52172">
    <property type="entry name" value="CheY-like"/>
    <property type="match status" value="2"/>
</dbReference>
<evidence type="ECO:0000313" key="7">
    <source>
        <dbReference type="EMBL" id="CAB9528274.1"/>
    </source>
</evidence>
<protein>
    <submittedName>
        <fullName evidence="7">Sensor kinase/phosphatase LuxQ</fullName>
    </submittedName>
</protein>
<dbReference type="Gene3D" id="3.40.50.2300">
    <property type="match status" value="2"/>
</dbReference>
<evidence type="ECO:0000313" key="8">
    <source>
        <dbReference type="Proteomes" id="UP001153069"/>
    </source>
</evidence>
<keyword evidence="8" id="KW-1185">Reference proteome</keyword>
<dbReference type="SUPFAM" id="SSF47384">
    <property type="entry name" value="Homodimeric domain of signal transducing histidine kinase"/>
    <property type="match status" value="1"/>
</dbReference>
<dbReference type="SMART" id="SM00448">
    <property type="entry name" value="REC"/>
    <property type="match status" value="2"/>
</dbReference>
<dbReference type="InterPro" id="IPR004358">
    <property type="entry name" value="Sig_transdc_His_kin-like_C"/>
</dbReference>
<dbReference type="SUPFAM" id="SSF55874">
    <property type="entry name" value="ATPase domain of HSP90 chaperone/DNA topoisomerase II/histidine kinase"/>
    <property type="match status" value="1"/>
</dbReference>
<comment type="caution">
    <text evidence="7">The sequence shown here is derived from an EMBL/GenBank/DDBJ whole genome shotgun (WGS) entry which is preliminary data.</text>
</comment>
<dbReference type="PANTHER" id="PTHR43719">
    <property type="entry name" value="TWO-COMPONENT HISTIDINE KINASE"/>
    <property type="match status" value="1"/>
</dbReference>
<dbReference type="SMART" id="SM00388">
    <property type="entry name" value="HisKA"/>
    <property type="match status" value="1"/>
</dbReference>
<dbReference type="InterPro" id="IPR011006">
    <property type="entry name" value="CheY-like_superfamily"/>
</dbReference>
<dbReference type="InterPro" id="IPR036890">
    <property type="entry name" value="HATPase_C_sf"/>
</dbReference>
<feature type="region of interest" description="Disordered" evidence="3">
    <location>
        <begin position="552"/>
        <end position="580"/>
    </location>
</feature>
<dbReference type="InterPro" id="IPR050956">
    <property type="entry name" value="2C_system_His_kinase"/>
</dbReference>
<feature type="region of interest" description="Disordered" evidence="3">
    <location>
        <begin position="656"/>
        <end position="675"/>
    </location>
</feature>
<evidence type="ECO:0000256" key="2">
    <source>
        <dbReference type="PROSITE-ProRule" id="PRU00169"/>
    </source>
</evidence>
<evidence type="ECO:0000259" key="5">
    <source>
        <dbReference type="PROSITE" id="PS50109"/>
    </source>
</evidence>
<evidence type="ECO:0000259" key="6">
    <source>
        <dbReference type="PROSITE" id="PS50110"/>
    </source>
</evidence>
<feature type="compositionally biased region" description="Polar residues" evidence="3">
    <location>
        <begin position="917"/>
        <end position="935"/>
    </location>
</feature>